<dbReference type="InterPro" id="IPR013078">
    <property type="entry name" value="His_Pase_superF_clade-1"/>
</dbReference>
<dbReference type="Proteomes" id="UP000267521">
    <property type="component" value="Unassembled WGS sequence"/>
</dbReference>
<name>A0A3M6PPG8_9BURK</name>
<organism evidence="1 2">
    <name type="scientific">Allofranklinella schreckenbergeri</name>
    <dbReference type="NCBI Taxonomy" id="1076744"/>
    <lineage>
        <taxon>Bacteria</taxon>
        <taxon>Pseudomonadati</taxon>
        <taxon>Pseudomonadota</taxon>
        <taxon>Betaproteobacteria</taxon>
        <taxon>Burkholderiales</taxon>
        <taxon>Comamonadaceae</taxon>
        <taxon>Allofranklinella</taxon>
    </lineage>
</organism>
<dbReference type="AlphaFoldDB" id="A0A3M6PPG8"/>
<dbReference type="SUPFAM" id="SSF53254">
    <property type="entry name" value="Phosphoglycerate mutase-like"/>
    <property type="match status" value="1"/>
</dbReference>
<sequence>MPLWIARHPRVVLPEAICYGASEVPTDPAHVQQCAQALAQWLPPGCRITTSERERTRALAQALAELRPDLPAARSDARLNEMDFGHWEMTPWRCIPQSAVDAWVADYPTHRFGGRESAQDVLDRVTALVADYLAERRAERRARREAQNTPAPQLWITHAGVCKALAFLQSHPGGRLHSAAQWPRHSIDYGQCLPASEWGL</sequence>
<dbReference type="RefSeq" id="WP_122239549.1">
    <property type="nucleotide sequence ID" value="NZ_RDQM01000025.1"/>
</dbReference>
<reference evidence="1 2" key="1">
    <citation type="submission" date="2018-10" db="EMBL/GenBank/DDBJ databases">
        <title>Comamonadaceae CDC group NO-1 genome sequencing and assembly.</title>
        <authorList>
            <person name="Bernier A.-M."/>
            <person name="Bernard K."/>
        </authorList>
    </citation>
    <scope>NUCLEOTIDE SEQUENCE [LARGE SCALE GENOMIC DNA]</scope>
    <source>
        <strain evidence="1 2">NML970147</strain>
    </source>
</reference>
<keyword evidence="1" id="KW-0808">Transferase</keyword>
<accession>A0A3M6PPG8</accession>
<protein>
    <submittedName>
        <fullName evidence="1">Phosphoglycerate kinase</fullName>
    </submittedName>
</protein>
<dbReference type="GO" id="GO:0016301">
    <property type="term" value="F:kinase activity"/>
    <property type="evidence" value="ECO:0007669"/>
    <property type="project" value="UniProtKB-KW"/>
</dbReference>
<dbReference type="EMBL" id="RDQM01000025">
    <property type="protein sequence ID" value="RMW93127.1"/>
    <property type="molecule type" value="Genomic_DNA"/>
</dbReference>
<dbReference type="SMART" id="SM00855">
    <property type="entry name" value="PGAM"/>
    <property type="match status" value="1"/>
</dbReference>
<proteinExistence type="predicted"/>
<dbReference type="Pfam" id="PF00300">
    <property type="entry name" value="His_Phos_1"/>
    <property type="match status" value="1"/>
</dbReference>
<gene>
    <name evidence="1" type="ORF">EBQ26_12405</name>
</gene>
<dbReference type="Gene3D" id="3.40.50.1240">
    <property type="entry name" value="Phosphoglycerate mutase-like"/>
    <property type="match status" value="1"/>
</dbReference>
<keyword evidence="1" id="KW-0418">Kinase</keyword>
<comment type="caution">
    <text evidence="1">The sequence shown here is derived from an EMBL/GenBank/DDBJ whole genome shotgun (WGS) entry which is preliminary data.</text>
</comment>
<dbReference type="InterPro" id="IPR029033">
    <property type="entry name" value="His_PPase_superfam"/>
</dbReference>
<evidence type="ECO:0000313" key="1">
    <source>
        <dbReference type="EMBL" id="RMW93127.1"/>
    </source>
</evidence>
<evidence type="ECO:0000313" key="2">
    <source>
        <dbReference type="Proteomes" id="UP000267521"/>
    </source>
</evidence>